<dbReference type="Proteomes" id="UP000813461">
    <property type="component" value="Unassembled WGS sequence"/>
</dbReference>
<keyword evidence="3" id="KW-1185">Reference proteome</keyword>
<dbReference type="PANTHER" id="PTHR38887:SF1">
    <property type="entry name" value="RAS MODIFICATION PROTEIN ERF4"/>
    <property type="match status" value="1"/>
</dbReference>
<feature type="compositionally biased region" description="Basic and acidic residues" evidence="1">
    <location>
        <begin position="212"/>
        <end position="293"/>
    </location>
</feature>
<comment type="caution">
    <text evidence="2">The sequence shown here is derived from an EMBL/GenBank/DDBJ whole genome shotgun (WGS) entry which is preliminary data.</text>
</comment>
<gene>
    <name evidence="2" type="ORF">FB567DRAFT_416264</name>
</gene>
<dbReference type="PANTHER" id="PTHR38887">
    <property type="entry name" value="CHROMOSOME 21, WHOLE GENOME SHOTGUN SEQUENCE"/>
    <property type="match status" value="1"/>
</dbReference>
<dbReference type="EMBL" id="JAGMVJ010000030">
    <property type="protein sequence ID" value="KAH7069308.1"/>
    <property type="molecule type" value="Genomic_DNA"/>
</dbReference>
<reference evidence="2" key="1">
    <citation type="journal article" date="2021" name="Nat. Commun.">
        <title>Genetic determinants of endophytism in the Arabidopsis root mycobiome.</title>
        <authorList>
            <person name="Mesny F."/>
            <person name="Miyauchi S."/>
            <person name="Thiergart T."/>
            <person name="Pickel B."/>
            <person name="Atanasova L."/>
            <person name="Karlsson M."/>
            <person name="Huettel B."/>
            <person name="Barry K.W."/>
            <person name="Haridas S."/>
            <person name="Chen C."/>
            <person name="Bauer D."/>
            <person name="Andreopoulos W."/>
            <person name="Pangilinan J."/>
            <person name="LaButti K."/>
            <person name="Riley R."/>
            <person name="Lipzen A."/>
            <person name="Clum A."/>
            <person name="Drula E."/>
            <person name="Henrissat B."/>
            <person name="Kohler A."/>
            <person name="Grigoriev I.V."/>
            <person name="Martin F.M."/>
            <person name="Hacquard S."/>
        </authorList>
    </citation>
    <scope>NUCLEOTIDE SEQUENCE</scope>
    <source>
        <strain evidence="2">MPI-SDFR-AT-0120</strain>
    </source>
</reference>
<evidence type="ECO:0000313" key="2">
    <source>
        <dbReference type="EMBL" id="KAH7069308.1"/>
    </source>
</evidence>
<name>A0A8K0QSP0_9PLEO</name>
<proteinExistence type="predicted"/>
<feature type="non-terminal residue" evidence="2">
    <location>
        <position position="305"/>
    </location>
</feature>
<accession>A0A8K0QSP0</accession>
<dbReference type="InterPro" id="IPR053221">
    <property type="entry name" value="Burnettramic_acid_biosynth"/>
</dbReference>
<feature type="region of interest" description="Disordered" evidence="1">
    <location>
        <begin position="190"/>
        <end position="293"/>
    </location>
</feature>
<sequence>SLQRPIAIPATSKALGSPFLRAYPPALEAYGISAPTWLKFLDELNRAIVVSPPLAVLGFAGDIVGLIPLHTVQLVGSSVGAAAKLSASMTSKSRSALMLRDANQEMFAPRSLRIDIVKLEVVANEVGIPVLNAKGKTDKHKPFLAPISHTGPECTIQQRLLAALAPYTSTLELYPDEHRDELHNPFSEMHAATSEWQRKKEEKKILKKREKKVAATEEGGKENKKLSKDFDKDMAKIARKEDKWRNKNNTDPEKVERELAKLEVQRERLKREHDADREKLEKGDLRPKKDKEQNATRKILWLFIR</sequence>
<protein>
    <submittedName>
        <fullName evidence="2">Uncharacterized protein</fullName>
    </submittedName>
</protein>
<dbReference type="OrthoDB" id="3068835at2759"/>
<organism evidence="2 3">
    <name type="scientific">Paraphoma chrysanthemicola</name>
    <dbReference type="NCBI Taxonomy" id="798071"/>
    <lineage>
        <taxon>Eukaryota</taxon>
        <taxon>Fungi</taxon>
        <taxon>Dikarya</taxon>
        <taxon>Ascomycota</taxon>
        <taxon>Pezizomycotina</taxon>
        <taxon>Dothideomycetes</taxon>
        <taxon>Pleosporomycetidae</taxon>
        <taxon>Pleosporales</taxon>
        <taxon>Pleosporineae</taxon>
        <taxon>Phaeosphaeriaceae</taxon>
        <taxon>Paraphoma</taxon>
    </lineage>
</organism>
<feature type="non-terminal residue" evidence="2">
    <location>
        <position position="1"/>
    </location>
</feature>
<dbReference type="AlphaFoldDB" id="A0A8K0QSP0"/>
<evidence type="ECO:0000313" key="3">
    <source>
        <dbReference type="Proteomes" id="UP000813461"/>
    </source>
</evidence>
<evidence type="ECO:0000256" key="1">
    <source>
        <dbReference type="SAM" id="MobiDB-lite"/>
    </source>
</evidence>